<feature type="compositionally biased region" description="Low complexity" evidence="1">
    <location>
        <begin position="422"/>
        <end position="432"/>
    </location>
</feature>
<gene>
    <name evidence="3" type="ORF">V5O48_008419</name>
</gene>
<evidence type="ECO:0000256" key="2">
    <source>
        <dbReference type="SAM" id="Phobius"/>
    </source>
</evidence>
<feature type="compositionally biased region" description="Polar residues" evidence="1">
    <location>
        <begin position="523"/>
        <end position="537"/>
    </location>
</feature>
<feature type="transmembrane region" description="Helical" evidence="2">
    <location>
        <begin position="185"/>
        <end position="205"/>
    </location>
</feature>
<dbReference type="Proteomes" id="UP001465976">
    <property type="component" value="Unassembled WGS sequence"/>
</dbReference>
<evidence type="ECO:0000256" key="1">
    <source>
        <dbReference type="SAM" id="MobiDB-lite"/>
    </source>
</evidence>
<feature type="compositionally biased region" description="Basic and acidic residues" evidence="1">
    <location>
        <begin position="368"/>
        <end position="398"/>
    </location>
</feature>
<feature type="transmembrane region" description="Helical" evidence="2">
    <location>
        <begin position="154"/>
        <end position="173"/>
    </location>
</feature>
<reference evidence="3 4" key="1">
    <citation type="submission" date="2024-02" db="EMBL/GenBank/DDBJ databases">
        <title>A draft genome for the cacao thread blight pathogen Marasmius crinis-equi.</title>
        <authorList>
            <person name="Cohen S.P."/>
            <person name="Baruah I.K."/>
            <person name="Amoako-Attah I."/>
            <person name="Bukari Y."/>
            <person name="Meinhardt L.W."/>
            <person name="Bailey B.A."/>
        </authorList>
    </citation>
    <scope>NUCLEOTIDE SEQUENCE [LARGE SCALE GENOMIC DNA]</scope>
    <source>
        <strain evidence="3 4">GH-76</strain>
    </source>
</reference>
<organism evidence="3 4">
    <name type="scientific">Marasmius crinis-equi</name>
    <dbReference type="NCBI Taxonomy" id="585013"/>
    <lineage>
        <taxon>Eukaryota</taxon>
        <taxon>Fungi</taxon>
        <taxon>Dikarya</taxon>
        <taxon>Basidiomycota</taxon>
        <taxon>Agaricomycotina</taxon>
        <taxon>Agaricomycetes</taxon>
        <taxon>Agaricomycetidae</taxon>
        <taxon>Agaricales</taxon>
        <taxon>Marasmiineae</taxon>
        <taxon>Marasmiaceae</taxon>
        <taxon>Marasmius</taxon>
    </lineage>
</organism>
<feature type="transmembrane region" description="Helical" evidence="2">
    <location>
        <begin position="121"/>
        <end position="142"/>
    </location>
</feature>
<evidence type="ECO:0000313" key="3">
    <source>
        <dbReference type="EMBL" id="KAL0573534.1"/>
    </source>
</evidence>
<feature type="compositionally biased region" description="Polar residues" evidence="1">
    <location>
        <begin position="344"/>
        <end position="356"/>
    </location>
</feature>
<keyword evidence="2" id="KW-0812">Transmembrane</keyword>
<keyword evidence="2" id="KW-1133">Transmembrane helix</keyword>
<evidence type="ECO:0000313" key="4">
    <source>
        <dbReference type="Proteomes" id="UP001465976"/>
    </source>
</evidence>
<feature type="region of interest" description="Disordered" evidence="1">
    <location>
        <begin position="523"/>
        <end position="557"/>
    </location>
</feature>
<sequence>MPVSMRLREFIKSPRAIIILSTLYTIVQLALQATLINVGNKELRELPEGCVDSEDFRSRTMWENIILIPLHVLAWAMHFHATSRSLTDFLPFLTILFAVSFGSSLAQFMEAGTTLTCTNQAMANTEAGRLVLSAISFAYFVYYNLNVSVLPTRLYMASIPTFTFLTLGSVVLAVAPRHKSSTGFLWVWVACAIISGVLSTVLLLARRAILRNTIPMNLTPPYDLARQPSPLVTNIQLTKSLPSLPNDTDQVAPARRSLMVKEAPSASRSPSMFVSTGYSTTETSSTLTSKKRESVSTETRSGRTSVGAETFRTAPASRSSVDTMMTPLEEPQSPAVDVPIQRLSQGHQRVMSSYVQSTPPSEEEEEDLPSREHELRNPDSPANEHYDIPTHPNQRTDDTSPTSPMPPPDMPEDEPPSPVNASYPPSSFTFPTLPHPPPSRSPSASSSTPTVPPYSGPYSHRERRDTLASNRTYETLPSYHSRRSTQTLADMVVPPSPRNIRSLPPLPPLPPFISLASVLLTPTFSSDFPHTPNTPVSPASARSDGSQEPENRTNSEQ</sequence>
<feature type="compositionally biased region" description="Low complexity" evidence="1">
    <location>
        <begin position="275"/>
        <end position="288"/>
    </location>
</feature>
<proteinExistence type="predicted"/>
<protein>
    <submittedName>
        <fullName evidence="3">Uncharacterized protein</fullName>
    </submittedName>
</protein>
<comment type="caution">
    <text evidence="3">The sequence shown here is derived from an EMBL/GenBank/DDBJ whole genome shotgun (WGS) entry which is preliminary data.</text>
</comment>
<feature type="region of interest" description="Disordered" evidence="1">
    <location>
        <begin position="344"/>
        <end position="504"/>
    </location>
</feature>
<accession>A0ABR3FEK5</accession>
<keyword evidence="2" id="KW-0472">Membrane</keyword>
<dbReference type="EMBL" id="JBAHYK010000493">
    <property type="protein sequence ID" value="KAL0573534.1"/>
    <property type="molecule type" value="Genomic_DNA"/>
</dbReference>
<feature type="transmembrane region" description="Helical" evidence="2">
    <location>
        <begin position="89"/>
        <end position="109"/>
    </location>
</feature>
<feature type="region of interest" description="Disordered" evidence="1">
    <location>
        <begin position="261"/>
        <end position="324"/>
    </location>
</feature>
<name>A0ABR3FEK5_9AGAR</name>
<keyword evidence="4" id="KW-1185">Reference proteome</keyword>